<dbReference type="Gene3D" id="1.10.287.2900">
    <property type="match status" value="2"/>
</dbReference>
<dbReference type="OrthoDB" id="2581252at2759"/>
<dbReference type="Proteomes" id="UP000000539">
    <property type="component" value="Chromosome 30"/>
</dbReference>
<reference evidence="3" key="3">
    <citation type="submission" date="2025-09" db="UniProtKB">
        <authorList>
            <consortium name="Ensembl"/>
        </authorList>
    </citation>
    <scope>IDENTIFICATION</scope>
    <source>
        <strain evidence="3">broiler</strain>
    </source>
</reference>
<evidence type="ECO:0000259" key="2">
    <source>
        <dbReference type="Pfam" id="PF16860"/>
    </source>
</evidence>
<dbReference type="PANTHER" id="PTHR47106">
    <property type="entry name" value="COILED-COIL-HELIX-COILED-COIL-HELIX DOMAIN-CONTAINING PROTEIN 5"/>
    <property type="match status" value="1"/>
</dbReference>
<feature type="compositionally biased region" description="Basic residues" evidence="1">
    <location>
        <begin position="1"/>
        <end position="13"/>
    </location>
</feature>
<evidence type="ECO:0000313" key="3">
    <source>
        <dbReference type="Ensembl" id="ENSGALP00010003727.1"/>
    </source>
</evidence>
<accession>A0A8V0X6K5</accession>
<feature type="compositionally biased region" description="Pro residues" evidence="1">
    <location>
        <begin position="46"/>
        <end position="57"/>
    </location>
</feature>
<reference evidence="3" key="1">
    <citation type="submission" date="2020-11" db="EMBL/GenBank/DDBJ databases">
        <title>Gallus gallus (Chicken) genome, bGalGal1, GRCg7b, maternal haplotype autosomes + Z &amp; W.</title>
        <authorList>
            <person name="Warren W."/>
            <person name="Formenti G."/>
            <person name="Fedrigo O."/>
            <person name="Haase B."/>
            <person name="Mountcastle J."/>
            <person name="Balacco J."/>
            <person name="Tracey A."/>
            <person name="Schneider V."/>
            <person name="Okimoto R."/>
            <person name="Cheng H."/>
            <person name="Hawken R."/>
            <person name="Howe K."/>
            <person name="Jarvis E.D."/>
        </authorList>
    </citation>
    <scope>NUCLEOTIDE SEQUENCE [LARGE SCALE GENOMIC DNA]</scope>
    <source>
        <strain evidence="3">Broiler</strain>
    </source>
</reference>
<evidence type="ECO:0000256" key="1">
    <source>
        <dbReference type="SAM" id="MobiDB-lite"/>
    </source>
</evidence>
<protein>
    <submittedName>
        <fullName evidence="3">Coiled-coil-helix-coiled-coil-helix domain containing 5</fullName>
    </submittedName>
</protein>
<dbReference type="Ensembl" id="ENSGALT00010005991.1">
    <property type="protein sequence ID" value="ENSGALP00010003727.1"/>
    <property type="gene ID" value="ENSGALG00010002597.1"/>
</dbReference>
<dbReference type="GeneTree" id="ENSGT00390000007919"/>
<dbReference type="InterPro" id="IPR052848">
    <property type="entry name" value="CHCH_domain-containing_protein"/>
</dbReference>
<keyword evidence="4" id="KW-1185">Reference proteome</keyword>
<organism evidence="3 4">
    <name type="scientific">Gallus gallus</name>
    <name type="common">Chicken</name>
    <dbReference type="NCBI Taxonomy" id="9031"/>
    <lineage>
        <taxon>Eukaryota</taxon>
        <taxon>Metazoa</taxon>
        <taxon>Chordata</taxon>
        <taxon>Craniata</taxon>
        <taxon>Vertebrata</taxon>
        <taxon>Euteleostomi</taxon>
        <taxon>Archelosauria</taxon>
        <taxon>Archosauria</taxon>
        <taxon>Dinosauria</taxon>
        <taxon>Saurischia</taxon>
        <taxon>Theropoda</taxon>
        <taxon>Coelurosauria</taxon>
        <taxon>Aves</taxon>
        <taxon>Neognathae</taxon>
        <taxon>Galloanserae</taxon>
        <taxon>Galliformes</taxon>
        <taxon>Phasianidae</taxon>
        <taxon>Phasianinae</taxon>
        <taxon>Gallus</taxon>
    </lineage>
</organism>
<feature type="compositionally biased region" description="Basic and acidic residues" evidence="1">
    <location>
        <begin position="61"/>
        <end position="76"/>
    </location>
</feature>
<dbReference type="PROSITE" id="PS51808">
    <property type="entry name" value="CHCH"/>
    <property type="match status" value="1"/>
</dbReference>
<gene>
    <name evidence="3" type="primary">CHCHD5</name>
</gene>
<name>A0A8V0X6K5_CHICK</name>
<sequence length="210" mass="24335">MRVHRPQPRKRRQQMNDTDSGQRQQRGLGGGRARALRFLLLRRCPPRCPHPRPPQPQPGRVEPRHEGQHGAVEEPRPPAVQRHRRDQLVRGARSRAGRRHLPRDRLQTAHFRFRQAALEITARYCRNEMEQYGRCVAASPTSWQTDCHSLRLSMSRCAATHPIVQRIREDCAEPFVAFEQCLKENQASVLNCSEHVNAFLRCAERVKLLA</sequence>
<dbReference type="InterPro" id="IPR031731">
    <property type="entry name" value="CX9C"/>
</dbReference>
<reference evidence="3" key="2">
    <citation type="submission" date="2025-08" db="UniProtKB">
        <authorList>
            <consortium name="Ensembl"/>
        </authorList>
    </citation>
    <scope>IDENTIFICATION</scope>
    <source>
        <strain evidence="3">broiler</strain>
    </source>
</reference>
<proteinExistence type="predicted"/>
<evidence type="ECO:0000313" key="4">
    <source>
        <dbReference type="Proteomes" id="UP000000539"/>
    </source>
</evidence>
<feature type="region of interest" description="Disordered" evidence="1">
    <location>
        <begin position="1"/>
        <end position="99"/>
    </location>
</feature>
<dbReference type="AlphaFoldDB" id="A0A8V0X6K5"/>
<feature type="domain" description="IMS import disulfide relay-system CHCH-CHCH-like Cx9C" evidence="2">
    <location>
        <begin position="118"/>
        <end position="162"/>
    </location>
</feature>
<dbReference type="PANTHER" id="PTHR47106:SF1">
    <property type="entry name" value="COILED-COIL-HELIX-COILED-COIL-HELIX DOMAIN-CONTAINING PROTEIN 5"/>
    <property type="match status" value="1"/>
</dbReference>
<dbReference type="Pfam" id="PF16860">
    <property type="entry name" value="CX9C"/>
    <property type="match status" value="1"/>
</dbReference>